<evidence type="ECO:0000259" key="10">
    <source>
        <dbReference type="PROSITE" id="PS51019"/>
    </source>
</evidence>
<name>A0AAJ7SGZ6_9ACAR</name>
<evidence type="ECO:0000256" key="6">
    <source>
        <dbReference type="ARBA" id="ARBA00022729"/>
    </source>
</evidence>
<keyword evidence="11" id="KW-1185">Reference proteome</keyword>
<feature type="signal peptide" evidence="9">
    <location>
        <begin position="1"/>
        <end position="17"/>
    </location>
</feature>
<dbReference type="PANTHER" id="PTHR45828:SF9">
    <property type="entry name" value="CELL WALL INTEGRITY AND STRESS RESPONSE COMPONENT 4-LIKE-RELATED"/>
    <property type="match status" value="1"/>
</dbReference>
<dbReference type="PANTHER" id="PTHR45828">
    <property type="entry name" value="CYTOCHROME B561/FERRIC REDUCTASE TRANSMEMBRANE"/>
    <property type="match status" value="1"/>
</dbReference>
<evidence type="ECO:0000313" key="11">
    <source>
        <dbReference type="Proteomes" id="UP000694867"/>
    </source>
</evidence>
<dbReference type="Proteomes" id="UP000694867">
    <property type="component" value="Unplaced"/>
</dbReference>
<keyword evidence="3" id="KW-0964">Secreted</keyword>
<evidence type="ECO:0000256" key="3">
    <source>
        <dbReference type="ARBA" id="ARBA00022525"/>
    </source>
</evidence>
<reference evidence="12" key="1">
    <citation type="submission" date="2025-08" db="UniProtKB">
        <authorList>
            <consortium name="RefSeq"/>
        </authorList>
    </citation>
    <scope>IDENTIFICATION</scope>
</reference>
<dbReference type="CDD" id="cd08544">
    <property type="entry name" value="Reeler"/>
    <property type="match status" value="1"/>
</dbReference>
<dbReference type="GO" id="GO:0045087">
    <property type="term" value="P:innate immune response"/>
    <property type="evidence" value="ECO:0007669"/>
    <property type="project" value="UniProtKB-KW"/>
</dbReference>
<proteinExistence type="inferred from homology"/>
<dbReference type="GO" id="GO:0005576">
    <property type="term" value="C:extracellular region"/>
    <property type="evidence" value="ECO:0007669"/>
    <property type="project" value="UniProtKB-SubCell"/>
</dbReference>
<dbReference type="Pfam" id="PF02014">
    <property type="entry name" value="Reeler"/>
    <property type="match status" value="1"/>
</dbReference>
<evidence type="ECO:0000256" key="2">
    <source>
        <dbReference type="ARBA" id="ARBA00008501"/>
    </source>
</evidence>
<sequence length="153" mass="16186">MLFKLAAVCSLAAVAFAYPSGAPEGTCATLTPKHQVAAQNSKSSHEIYVSPNAIRAGSPTSVTLHGSTFRGFLIVARDASTEQAVQGTWAALDGSSKALGCGITHNSKDPKSQVNVQFTPSRSYRGQLVFRAAVVQDIDTYWNNVISEVINVS</sequence>
<dbReference type="KEGG" id="goe:100906029"/>
<dbReference type="AlphaFoldDB" id="A0AAJ7SGZ6"/>
<dbReference type="GO" id="GO:0042742">
    <property type="term" value="P:defense response to bacterium"/>
    <property type="evidence" value="ECO:0007669"/>
    <property type="project" value="UniProtKB-KW"/>
</dbReference>
<dbReference type="Gene3D" id="2.60.40.4060">
    <property type="entry name" value="Reeler domain"/>
    <property type="match status" value="1"/>
</dbReference>
<evidence type="ECO:0000256" key="8">
    <source>
        <dbReference type="ARBA" id="ARBA00023022"/>
    </source>
</evidence>
<protein>
    <submittedName>
        <fullName evidence="12">Defense protein 3</fullName>
    </submittedName>
</protein>
<organism evidence="11 12">
    <name type="scientific">Galendromus occidentalis</name>
    <name type="common">western predatory mite</name>
    <dbReference type="NCBI Taxonomy" id="34638"/>
    <lineage>
        <taxon>Eukaryota</taxon>
        <taxon>Metazoa</taxon>
        <taxon>Ecdysozoa</taxon>
        <taxon>Arthropoda</taxon>
        <taxon>Chelicerata</taxon>
        <taxon>Arachnida</taxon>
        <taxon>Acari</taxon>
        <taxon>Parasitiformes</taxon>
        <taxon>Mesostigmata</taxon>
        <taxon>Gamasina</taxon>
        <taxon>Phytoseioidea</taxon>
        <taxon>Phytoseiidae</taxon>
        <taxon>Typhlodrominae</taxon>
        <taxon>Galendromus</taxon>
    </lineage>
</organism>
<feature type="chain" id="PRO_5042528562" evidence="9">
    <location>
        <begin position="18"/>
        <end position="153"/>
    </location>
</feature>
<evidence type="ECO:0000256" key="7">
    <source>
        <dbReference type="ARBA" id="ARBA00022859"/>
    </source>
</evidence>
<dbReference type="GO" id="GO:0016020">
    <property type="term" value="C:membrane"/>
    <property type="evidence" value="ECO:0007669"/>
    <property type="project" value="TreeGrafter"/>
</dbReference>
<evidence type="ECO:0000256" key="9">
    <source>
        <dbReference type="SAM" id="SignalP"/>
    </source>
</evidence>
<keyword evidence="6 9" id="KW-0732">Signal</keyword>
<dbReference type="PROSITE" id="PS51019">
    <property type="entry name" value="REELIN"/>
    <property type="match status" value="1"/>
</dbReference>
<accession>A0AAJ7SGZ6</accession>
<feature type="domain" description="Reelin" evidence="10">
    <location>
        <begin position="4"/>
        <end position="153"/>
    </location>
</feature>
<dbReference type="InterPro" id="IPR042307">
    <property type="entry name" value="Reeler_sf"/>
</dbReference>
<dbReference type="InterPro" id="IPR051237">
    <property type="entry name" value="Ferric-chelate_Red/DefProt"/>
</dbReference>
<keyword evidence="5" id="KW-0399">Innate immunity</keyword>
<evidence type="ECO:0000256" key="5">
    <source>
        <dbReference type="ARBA" id="ARBA00022588"/>
    </source>
</evidence>
<comment type="subcellular location">
    <subcellularLocation>
        <location evidence="1">Secreted</location>
    </subcellularLocation>
</comment>
<keyword evidence="7" id="KW-0391">Immunity</keyword>
<gene>
    <name evidence="12" type="primary">LOC100906029</name>
</gene>
<keyword evidence="8" id="KW-0044">Antibiotic</keyword>
<evidence type="ECO:0000313" key="12">
    <source>
        <dbReference type="RefSeq" id="XP_028968556.1"/>
    </source>
</evidence>
<evidence type="ECO:0000256" key="4">
    <source>
        <dbReference type="ARBA" id="ARBA00022529"/>
    </source>
</evidence>
<dbReference type="GeneID" id="100906029"/>
<dbReference type="RefSeq" id="XP_028968556.1">
    <property type="nucleotide sequence ID" value="XM_029112723.1"/>
</dbReference>
<dbReference type="InterPro" id="IPR002861">
    <property type="entry name" value="Reeler_dom"/>
</dbReference>
<keyword evidence="4" id="KW-0929">Antimicrobial</keyword>
<comment type="similarity">
    <text evidence="2">Belongs to the insect defense protein family.</text>
</comment>
<evidence type="ECO:0000256" key="1">
    <source>
        <dbReference type="ARBA" id="ARBA00004613"/>
    </source>
</evidence>